<dbReference type="CDD" id="cd06558">
    <property type="entry name" value="crotonase-like"/>
    <property type="match status" value="1"/>
</dbReference>
<dbReference type="InterPro" id="IPR001753">
    <property type="entry name" value="Enoyl-CoA_hydra/iso"/>
</dbReference>
<keyword evidence="3" id="KW-0456">Lyase</keyword>
<keyword evidence="4" id="KW-1185">Reference proteome</keyword>
<gene>
    <name evidence="3" type="ORF">WG925_01610</name>
</gene>
<proteinExistence type="inferred from homology"/>
<reference evidence="3 4" key="1">
    <citation type="submission" date="2024-03" db="EMBL/GenBank/DDBJ databases">
        <title>Draft genome sequence of Pseudonocardia carboxydivorans JCM 14827.</title>
        <authorList>
            <person name="Duangmal K."/>
        </authorList>
    </citation>
    <scope>NUCLEOTIDE SEQUENCE [LARGE SCALE GENOMIC DNA]</scope>
    <source>
        <strain evidence="3 4">JCM 14827</strain>
    </source>
</reference>
<protein>
    <submittedName>
        <fullName evidence="3">Enoyl-CoA hydratase</fullName>
        <ecNumber evidence="3">4.2.1.17</ecNumber>
    </submittedName>
</protein>
<dbReference type="Proteomes" id="UP001367513">
    <property type="component" value="Unassembled WGS sequence"/>
</dbReference>
<evidence type="ECO:0000313" key="3">
    <source>
        <dbReference type="EMBL" id="MEK6462424.1"/>
    </source>
</evidence>
<organism evidence="3 4">
    <name type="scientific">Pseudonocardia alni subsp. carboxydivorans</name>
    <dbReference type="NCBI Taxonomy" id="415010"/>
    <lineage>
        <taxon>Bacteria</taxon>
        <taxon>Bacillati</taxon>
        <taxon>Actinomycetota</taxon>
        <taxon>Actinomycetes</taxon>
        <taxon>Pseudonocardiales</taxon>
        <taxon>Pseudonocardiaceae</taxon>
        <taxon>Pseudonocardia</taxon>
    </lineage>
</organism>
<dbReference type="InterPro" id="IPR029045">
    <property type="entry name" value="ClpP/crotonase-like_dom_sf"/>
</dbReference>
<sequence length="257" mass="26655">MSDGDVTTEVRTEVTDGVAVLTVSNPARRNALNLDLSQKLVAAVEAANADDSVGAIVVTGQAPAFCAGGDLAELQEADPATLKRVYSGFLAIASSPLPTLAAVNGAAVGAGINLALACDVRLAGPTARFDVRFMQLGLHPGGGYTWMAQRALGAQGTAAMTLFGDVLDAREAERVGLAWRAYDSDEDLMAGAHELAGRAAAAPRDLIVTTKATMRITSRLTAHADATDVEVRAQAETVHSEAFAERVAALQKKISKK</sequence>
<dbReference type="PANTHER" id="PTHR11941:SF54">
    <property type="entry name" value="ENOYL-COA HYDRATASE, MITOCHONDRIAL"/>
    <property type="match status" value="1"/>
</dbReference>
<accession>A0ABU9A7S7</accession>
<dbReference type="PROSITE" id="PS00166">
    <property type="entry name" value="ENOYL_COA_HYDRATASE"/>
    <property type="match status" value="1"/>
</dbReference>
<comment type="similarity">
    <text evidence="1 2">Belongs to the enoyl-CoA hydratase/isomerase family.</text>
</comment>
<dbReference type="EMBL" id="JBBPIX010000001">
    <property type="protein sequence ID" value="MEK6462424.1"/>
    <property type="molecule type" value="Genomic_DNA"/>
</dbReference>
<dbReference type="PANTHER" id="PTHR11941">
    <property type="entry name" value="ENOYL-COA HYDRATASE-RELATED"/>
    <property type="match status" value="1"/>
</dbReference>
<dbReference type="SUPFAM" id="SSF52096">
    <property type="entry name" value="ClpP/crotonase"/>
    <property type="match status" value="1"/>
</dbReference>
<evidence type="ECO:0000313" key="4">
    <source>
        <dbReference type="Proteomes" id="UP001367513"/>
    </source>
</evidence>
<dbReference type="EC" id="4.2.1.17" evidence="3"/>
<evidence type="ECO:0000256" key="2">
    <source>
        <dbReference type="RuleBase" id="RU003707"/>
    </source>
</evidence>
<dbReference type="RefSeq" id="WP_251786718.1">
    <property type="nucleotide sequence ID" value="NZ_BAAAOD010000054.1"/>
</dbReference>
<dbReference type="Gene3D" id="3.90.226.10">
    <property type="entry name" value="2-enoyl-CoA Hydratase, Chain A, domain 1"/>
    <property type="match status" value="1"/>
</dbReference>
<dbReference type="InterPro" id="IPR018376">
    <property type="entry name" value="Enoyl-CoA_hyd/isom_CS"/>
</dbReference>
<dbReference type="NCBIfam" id="NF004525">
    <property type="entry name" value="PRK05870.1"/>
    <property type="match status" value="1"/>
</dbReference>
<name>A0ABU9A7S7_PSEA5</name>
<dbReference type="GO" id="GO:0004300">
    <property type="term" value="F:enoyl-CoA hydratase activity"/>
    <property type="evidence" value="ECO:0007669"/>
    <property type="project" value="UniProtKB-EC"/>
</dbReference>
<comment type="caution">
    <text evidence="3">The sequence shown here is derived from an EMBL/GenBank/DDBJ whole genome shotgun (WGS) entry which is preliminary data.</text>
</comment>
<dbReference type="Pfam" id="PF00378">
    <property type="entry name" value="ECH_1"/>
    <property type="match status" value="1"/>
</dbReference>
<evidence type="ECO:0000256" key="1">
    <source>
        <dbReference type="ARBA" id="ARBA00005254"/>
    </source>
</evidence>